<proteinExistence type="predicted"/>
<evidence type="ECO:0000313" key="3">
    <source>
        <dbReference type="Proteomes" id="UP000607653"/>
    </source>
</evidence>
<reference evidence="2 3" key="1">
    <citation type="journal article" date="2020" name="Mol. Biol. Evol.">
        <title>Distinct Expression and Methylation Patterns for Genes with Different Fates following a Single Whole-Genome Duplication in Flowering Plants.</title>
        <authorList>
            <person name="Shi T."/>
            <person name="Rahmani R.S."/>
            <person name="Gugger P.F."/>
            <person name="Wang M."/>
            <person name="Li H."/>
            <person name="Zhang Y."/>
            <person name="Li Z."/>
            <person name="Wang Q."/>
            <person name="Van de Peer Y."/>
            <person name="Marchal K."/>
            <person name="Chen J."/>
        </authorList>
    </citation>
    <scope>NUCLEOTIDE SEQUENCE [LARGE SCALE GENOMIC DNA]</scope>
    <source>
        <tissue evidence="2">Leaf</tissue>
    </source>
</reference>
<feature type="compositionally biased region" description="Basic residues" evidence="1">
    <location>
        <begin position="10"/>
        <end position="20"/>
    </location>
</feature>
<name>A0A822YBU9_NELNU</name>
<evidence type="ECO:0000256" key="1">
    <source>
        <dbReference type="SAM" id="MobiDB-lite"/>
    </source>
</evidence>
<keyword evidence="3" id="KW-1185">Reference proteome</keyword>
<dbReference type="Proteomes" id="UP000607653">
    <property type="component" value="Unassembled WGS sequence"/>
</dbReference>
<organism evidence="2 3">
    <name type="scientific">Nelumbo nucifera</name>
    <name type="common">Sacred lotus</name>
    <dbReference type="NCBI Taxonomy" id="4432"/>
    <lineage>
        <taxon>Eukaryota</taxon>
        <taxon>Viridiplantae</taxon>
        <taxon>Streptophyta</taxon>
        <taxon>Embryophyta</taxon>
        <taxon>Tracheophyta</taxon>
        <taxon>Spermatophyta</taxon>
        <taxon>Magnoliopsida</taxon>
        <taxon>Proteales</taxon>
        <taxon>Nelumbonaceae</taxon>
        <taxon>Nelumbo</taxon>
    </lineage>
</organism>
<dbReference type="EMBL" id="DUZY01000002">
    <property type="protein sequence ID" value="DAD29603.1"/>
    <property type="molecule type" value="Genomic_DNA"/>
</dbReference>
<comment type="caution">
    <text evidence="2">The sequence shown here is derived from an EMBL/GenBank/DDBJ whole genome shotgun (WGS) entry which is preliminary data.</text>
</comment>
<evidence type="ECO:0000313" key="2">
    <source>
        <dbReference type="EMBL" id="DAD29603.1"/>
    </source>
</evidence>
<accession>A0A822YBU9</accession>
<dbReference type="AlphaFoldDB" id="A0A822YBU9"/>
<feature type="region of interest" description="Disordered" evidence="1">
    <location>
        <begin position="1"/>
        <end position="20"/>
    </location>
</feature>
<sequence>MKGGEEYRGGRRRGIRSIGD</sequence>
<gene>
    <name evidence="2" type="ORF">HUJ06_031071</name>
</gene>
<protein>
    <submittedName>
        <fullName evidence="2">Uncharacterized protein</fullName>
    </submittedName>
</protein>